<comment type="caution">
    <text evidence="4">The sequence shown here is derived from an EMBL/GenBank/DDBJ whole genome shotgun (WGS) entry which is preliminary data.</text>
</comment>
<evidence type="ECO:0000256" key="1">
    <source>
        <dbReference type="ARBA" id="ARBA00022737"/>
    </source>
</evidence>
<feature type="repeat" description="ANK" evidence="3">
    <location>
        <begin position="538"/>
        <end position="570"/>
    </location>
</feature>
<dbReference type="Pfam" id="PF12796">
    <property type="entry name" value="Ank_2"/>
    <property type="match status" value="5"/>
</dbReference>
<dbReference type="EMBL" id="JBFTWV010000036">
    <property type="protein sequence ID" value="KAL2795267.1"/>
    <property type="molecule type" value="Genomic_DNA"/>
</dbReference>
<evidence type="ECO:0000256" key="2">
    <source>
        <dbReference type="ARBA" id="ARBA00023043"/>
    </source>
</evidence>
<dbReference type="Gene3D" id="1.25.40.20">
    <property type="entry name" value="Ankyrin repeat-containing domain"/>
    <property type="match status" value="4"/>
</dbReference>
<feature type="repeat" description="ANK" evidence="3">
    <location>
        <begin position="264"/>
        <end position="296"/>
    </location>
</feature>
<feature type="repeat" description="ANK" evidence="3">
    <location>
        <begin position="748"/>
        <end position="780"/>
    </location>
</feature>
<feature type="repeat" description="ANK" evidence="3">
    <location>
        <begin position="571"/>
        <end position="603"/>
    </location>
</feature>
<keyword evidence="5" id="KW-1185">Reference proteome</keyword>
<evidence type="ECO:0000313" key="5">
    <source>
        <dbReference type="Proteomes" id="UP001610563"/>
    </source>
</evidence>
<feature type="repeat" description="ANK" evidence="3">
    <location>
        <begin position="608"/>
        <end position="640"/>
    </location>
</feature>
<dbReference type="PANTHER" id="PTHR24198">
    <property type="entry name" value="ANKYRIN REPEAT AND PROTEIN KINASE DOMAIN-CONTAINING PROTEIN"/>
    <property type="match status" value="1"/>
</dbReference>
<name>A0ABR4G8B5_9EURO</name>
<evidence type="ECO:0000256" key="3">
    <source>
        <dbReference type="PROSITE-ProRule" id="PRU00023"/>
    </source>
</evidence>
<reference evidence="4 5" key="1">
    <citation type="submission" date="2024-07" db="EMBL/GenBank/DDBJ databases">
        <title>Section-level genome sequencing and comparative genomics of Aspergillus sections Usti and Cavernicolus.</title>
        <authorList>
            <consortium name="Lawrence Berkeley National Laboratory"/>
            <person name="Nybo J.L."/>
            <person name="Vesth T.C."/>
            <person name="Theobald S."/>
            <person name="Frisvad J.C."/>
            <person name="Larsen T.O."/>
            <person name="Kjaerboelling I."/>
            <person name="Rothschild-Mancinelli K."/>
            <person name="Lyhne E.K."/>
            <person name="Kogle M.E."/>
            <person name="Barry K."/>
            <person name="Clum A."/>
            <person name="Na H."/>
            <person name="Ledsgaard L."/>
            <person name="Lin J."/>
            <person name="Lipzen A."/>
            <person name="Kuo A."/>
            <person name="Riley R."/>
            <person name="Mondo S."/>
            <person name="Labutti K."/>
            <person name="Haridas S."/>
            <person name="Pangalinan J."/>
            <person name="Salamov A.A."/>
            <person name="Simmons B.A."/>
            <person name="Magnuson J.K."/>
            <person name="Chen J."/>
            <person name="Drula E."/>
            <person name="Henrissat B."/>
            <person name="Wiebenga A."/>
            <person name="Lubbers R.J."/>
            <person name="Gomes A.C."/>
            <person name="Makela M.R."/>
            <person name="Stajich J."/>
            <person name="Grigoriev I.V."/>
            <person name="Mortensen U.H."/>
            <person name="De Vries R.P."/>
            <person name="Baker S.E."/>
            <person name="Andersen M.R."/>
        </authorList>
    </citation>
    <scope>NUCLEOTIDE SEQUENCE [LARGE SCALE GENOMIC DNA]</scope>
    <source>
        <strain evidence="4 5">CBS 209.92</strain>
    </source>
</reference>
<feature type="repeat" description="ANK" evidence="3">
    <location>
        <begin position="111"/>
        <end position="143"/>
    </location>
</feature>
<dbReference type="InterPro" id="IPR002110">
    <property type="entry name" value="Ankyrin_rpt"/>
</dbReference>
<dbReference type="PANTHER" id="PTHR24198:SF165">
    <property type="entry name" value="ANKYRIN REPEAT-CONTAINING PROTEIN-RELATED"/>
    <property type="match status" value="1"/>
</dbReference>
<sequence>MDSLLCLPNEIILDIAERSQVAGINILTQTCNRLHGLLNPLLYRHGLDIGWPPLVWAAERSKPDTARRVFQHTTPPPDMLSAALGAVCEKGSVVIARLLLEHGARTLRIEDGGSLLFKAATRRHFEIVQLLVEYGAAPDIGSAHRKAQLVAECTSLQRTFPRAHSSRTEYYLDILNFLIKHGMDVIGDPHVAWFALIKGCKIPVLTHLLDLGLDPNGSIGTGMFLVSLLAQVIAHSREEEDAVCAEFVKRSIELGADVNEADQRGVSLLHSAAATGLLETMRLLLAAGAEVDVEDDDGKTPLAYALSRTWCELRADVMEELLGAGANIAAIYPHNSAYETFLYQFLGSGNHHCIRLFLTSGLEQISRMRGSDLLLAAAILGDDAAAHRVLNECEDLGLLESRVCDGNNALMLVARFGRHDVLQRLLSTMESMDTPRNIDGDSALHLAMYSGSDLTVKLLMQKQKDVNIRNRVYRTPLALATQYSSCAVMEALLDSGSDTAAVDYRRESLLHFAVERGDATIIKALLERNAPSDLKNSRGQTPLSLAIWNDREDLVTLLLNRGVSVDDRDGLGYTPLMVAVLKHSLGIVRLLVARGAQLDITCDRGLRAGTTAFRMALEGEKPDVAQLLLESGADPNGRTKQGRSLLMRAIQHNWQSLAYDMLRKHGSNLDLDVAAEDDWAQTALTWAAQSGFPDVVRELLRHGANANHCDADGGTLLAWAAYGGNVDVLRTVVDHLDKNSRLGVQDKHGNTPLLIAASRGHMGAVEWLVAHGANLDHRNYSGQTAAFLTAQNDYIELLLWLVRRGVGGITDVEWRACMYANSYDLCGRVIYSPLCIRNTGSAWG</sequence>
<keyword evidence="1" id="KW-0677">Repeat</keyword>
<accession>A0ABR4G8B5</accession>
<feature type="repeat" description="ANK" evidence="3">
    <location>
        <begin position="679"/>
        <end position="711"/>
    </location>
</feature>
<dbReference type="SUPFAM" id="SSF48403">
    <property type="entry name" value="Ankyrin repeat"/>
    <property type="match status" value="2"/>
</dbReference>
<dbReference type="PROSITE" id="PS50297">
    <property type="entry name" value="ANK_REP_REGION"/>
    <property type="match status" value="8"/>
</dbReference>
<feature type="repeat" description="ANK" evidence="3">
    <location>
        <begin position="505"/>
        <end position="537"/>
    </location>
</feature>
<dbReference type="InterPro" id="IPR036770">
    <property type="entry name" value="Ankyrin_rpt-contain_sf"/>
</dbReference>
<dbReference type="SMART" id="SM00248">
    <property type="entry name" value="ANK"/>
    <property type="match status" value="18"/>
</dbReference>
<organism evidence="4 5">
    <name type="scientific">Aspergillus keveii</name>
    <dbReference type="NCBI Taxonomy" id="714993"/>
    <lineage>
        <taxon>Eukaryota</taxon>
        <taxon>Fungi</taxon>
        <taxon>Dikarya</taxon>
        <taxon>Ascomycota</taxon>
        <taxon>Pezizomycotina</taxon>
        <taxon>Eurotiomycetes</taxon>
        <taxon>Eurotiomycetidae</taxon>
        <taxon>Eurotiales</taxon>
        <taxon>Aspergillaceae</taxon>
        <taxon>Aspergillus</taxon>
        <taxon>Aspergillus subgen. Nidulantes</taxon>
    </lineage>
</organism>
<dbReference type="Pfam" id="PF00023">
    <property type="entry name" value="Ank"/>
    <property type="match status" value="1"/>
</dbReference>
<dbReference type="Proteomes" id="UP001610563">
    <property type="component" value="Unassembled WGS sequence"/>
</dbReference>
<proteinExistence type="predicted"/>
<evidence type="ECO:0000313" key="4">
    <source>
        <dbReference type="EMBL" id="KAL2795267.1"/>
    </source>
</evidence>
<keyword evidence="2 3" id="KW-0040">ANK repeat</keyword>
<feature type="repeat" description="ANK" evidence="3">
    <location>
        <begin position="439"/>
        <end position="471"/>
    </location>
</feature>
<gene>
    <name evidence="4" type="ORF">BJX66DRAFT_302132</name>
</gene>
<dbReference type="PROSITE" id="PS50088">
    <property type="entry name" value="ANK_REPEAT"/>
    <property type="match status" value="9"/>
</dbReference>
<protein>
    <submittedName>
        <fullName evidence="4">Ankyrin repeat-containing domain protein</fullName>
    </submittedName>
</protein>